<evidence type="ECO:0000256" key="1">
    <source>
        <dbReference type="SAM" id="SignalP"/>
    </source>
</evidence>
<feature type="chain" id="PRO_5046687708" evidence="1">
    <location>
        <begin position="21"/>
        <end position="62"/>
    </location>
</feature>
<evidence type="ECO:0000313" key="2">
    <source>
        <dbReference type="EMBL" id="CAI9561090.1"/>
    </source>
</evidence>
<keyword evidence="1" id="KW-0732">Signal</keyword>
<feature type="non-terminal residue" evidence="2">
    <location>
        <position position="1"/>
    </location>
</feature>
<proteinExistence type="predicted"/>
<dbReference type="Proteomes" id="UP001162483">
    <property type="component" value="Unassembled WGS sequence"/>
</dbReference>
<organism evidence="2 3">
    <name type="scientific">Staurois parvus</name>
    <dbReference type="NCBI Taxonomy" id="386267"/>
    <lineage>
        <taxon>Eukaryota</taxon>
        <taxon>Metazoa</taxon>
        <taxon>Chordata</taxon>
        <taxon>Craniata</taxon>
        <taxon>Vertebrata</taxon>
        <taxon>Euteleostomi</taxon>
        <taxon>Amphibia</taxon>
        <taxon>Batrachia</taxon>
        <taxon>Anura</taxon>
        <taxon>Neobatrachia</taxon>
        <taxon>Ranoidea</taxon>
        <taxon>Ranidae</taxon>
        <taxon>Staurois</taxon>
    </lineage>
</organism>
<feature type="signal peptide" evidence="1">
    <location>
        <begin position="1"/>
        <end position="20"/>
    </location>
</feature>
<keyword evidence="3" id="KW-1185">Reference proteome</keyword>
<dbReference type="EMBL" id="CATNWA010011072">
    <property type="protein sequence ID" value="CAI9561090.1"/>
    <property type="molecule type" value="Genomic_DNA"/>
</dbReference>
<gene>
    <name evidence="2" type="ORF">SPARVUS_LOCUS5380919</name>
</gene>
<evidence type="ECO:0000313" key="3">
    <source>
        <dbReference type="Proteomes" id="UP001162483"/>
    </source>
</evidence>
<protein>
    <submittedName>
        <fullName evidence="2">Uncharacterized protein</fullName>
    </submittedName>
</protein>
<comment type="caution">
    <text evidence="2">The sequence shown here is derived from an EMBL/GenBank/DDBJ whole genome shotgun (WGS) entry which is preliminary data.</text>
</comment>
<sequence length="62" mass="7009">CLILTSLILPFFQCPPLSTSHLESLCTYSIRCVLLESACDQHMANQHCPDRVQGFCILLEQK</sequence>
<reference evidence="2" key="1">
    <citation type="submission" date="2023-05" db="EMBL/GenBank/DDBJ databases">
        <authorList>
            <person name="Stuckert A."/>
        </authorList>
    </citation>
    <scope>NUCLEOTIDE SEQUENCE</scope>
</reference>
<name>A0ABN9CN40_9NEOB</name>
<accession>A0ABN9CN40</accession>